<evidence type="ECO:0000259" key="3">
    <source>
        <dbReference type="Pfam" id="PF04773"/>
    </source>
</evidence>
<organism evidence="4 5">
    <name type="scientific">Thiothrix nivea (strain ATCC 35100 / DSM 5205 / JP2)</name>
    <dbReference type="NCBI Taxonomy" id="870187"/>
    <lineage>
        <taxon>Bacteria</taxon>
        <taxon>Pseudomonadati</taxon>
        <taxon>Pseudomonadota</taxon>
        <taxon>Gammaproteobacteria</taxon>
        <taxon>Thiotrichales</taxon>
        <taxon>Thiotrichaceae</taxon>
        <taxon>Thiothrix</taxon>
    </lineage>
</organism>
<dbReference type="Gene3D" id="2.60.120.1440">
    <property type="match status" value="1"/>
</dbReference>
<keyword evidence="5" id="KW-1185">Reference proteome</keyword>
<name>A0A656HFX9_THINJ</name>
<dbReference type="InterPro" id="IPR006860">
    <property type="entry name" value="FecR"/>
</dbReference>
<evidence type="ECO:0000256" key="2">
    <source>
        <dbReference type="SAM" id="SignalP"/>
    </source>
</evidence>
<dbReference type="OrthoDB" id="7028389at2"/>
<feature type="region of interest" description="Disordered" evidence="1">
    <location>
        <begin position="212"/>
        <end position="318"/>
    </location>
</feature>
<feature type="compositionally biased region" description="Polar residues" evidence="1">
    <location>
        <begin position="238"/>
        <end position="250"/>
    </location>
</feature>
<dbReference type="Pfam" id="PF04773">
    <property type="entry name" value="FecR"/>
    <property type="match status" value="1"/>
</dbReference>
<feature type="compositionally biased region" description="Polar residues" evidence="1">
    <location>
        <begin position="258"/>
        <end position="276"/>
    </location>
</feature>
<dbReference type="PANTHER" id="PTHR38731:SF3">
    <property type="entry name" value="BLL6125 PROTEIN"/>
    <property type="match status" value="1"/>
</dbReference>
<reference evidence="5" key="1">
    <citation type="journal article" date="2011" name="Stand. Genomic Sci.">
        <title>Genome sequence of the filamentous, gliding Thiothrix nivea neotype strain (JP2(T)).</title>
        <authorList>
            <person name="Lapidus A."/>
            <person name="Nolan M."/>
            <person name="Lucas S."/>
            <person name="Glavina Del Rio T."/>
            <person name="Tice H."/>
            <person name="Cheng J.F."/>
            <person name="Tapia R."/>
            <person name="Han C."/>
            <person name="Goodwin L."/>
            <person name="Pitluck S."/>
            <person name="Liolios K."/>
            <person name="Pagani I."/>
            <person name="Ivanova N."/>
            <person name="Huntemann M."/>
            <person name="Mavromatis K."/>
            <person name="Mikhailova N."/>
            <person name="Pati A."/>
            <person name="Chen A."/>
            <person name="Palaniappan K."/>
            <person name="Land M."/>
            <person name="Brambilla E.M."/>
            <person name="Rohde M."/>
            <person name="Abt B."/>
            <person name="Verbarg S."/>
            <person name="Goker M."/>
            <person name="Bristow J."/>
            <person name="Eisen J.A."/>
            <person name="Markowitz V."/>
            <person name="Hugenholtz P."/>
            <person name="Kyrpides N.C."/>
            <person name="Klenk H.P."/>
            <person name="Woyke T."/>
        </authorList>
    </citation>
    <scope>NUCLEOTIDE SEQUENCE [LARGE SCALE GENOMIC DNA]</scope>
    <source>
        <strain evidence="5">ATCC 35100 / DSM 5205 / JP2</strain>
    </source>
</reference>
<accession>A0A656HFX9</accession>
<gene>
    <name evidence="4" type="ORF">Thini_1728</name>
</gene>
<feature type="region of interest" description="Disordered" evidence="1">
    <location>
        <begin position="610"/>
        <end position="662"/>
    </location>
</feature>
<feature type="domain" description="FecR protein" evidence="3">
    <location>
        <begin position="73"/>
        <end position="175"/>
    </location>
</feature>
<feature type="compositionally biased region" description="Low complexity" evidence="1">
    <location>
        <begin position="281"/>
        <end position="299"/>
    </location>
</feature>
<sequence length="885" mass="89621" precursor="true">MNNLLSFMVGALMMLNILFVQPAVADVSPTEEPVLAEGMIGKVTYILGQADVVTPDGAVSPLALQMEIPQGSRVQVRERSRVNLLMADGGIEKLGPDTIFMFDEYAYDPDNVRATEIRKTLIEGEVTSATGKGGESAKDRYRLNSPLAAIAVLGTEYTVRADAGETWITVHSGKVSVAKLGGSCLRSGLGACAGGEFLSETQRGFALVVRSGSPKPELAPVSAIPVSRDATEAAPADQESSTATTATANPQEAPDTAGTASTGTGQVAVTAPTGNTAAEPAATGKATTGNTAAVTAPTTGSGGESKVSPVGMEPKATTQTPAVATAVLENKTGSVSQTATATQSVSLVAAATKAANSVVTETPIWVIATTAAAKTAVRDERNPLDNIFAATETAPKETAPAISEPAAGVVAAASAPATSVEATAVATVTPTPVSTTPAPVQALADSVVASSMTATTSDSTRAVVTQENMPSIVSVPEKPPVETLAVVKTPDRPTIAVVEPVTPPVSGVAVKQVDDPPSIVSVPEKPPVGTLAVVKTPDRPTIAVVEPVTPPVSGVAVEWVDDPPSIVSVPEKPPVATLAEESTAAVVAPPDSVSLLASSSSNSAVAVVSADKGGTPSTLNNSSKTVVPSRQRAAEPIPDMSRETAAPVKPETDSLKPVTAASVAAAPTSETSLSSSRLVLPTTAVVSSQTEASSARAVETKSAASVRWGKYDPSTVVAGTTSLGEQVDKDYQQLAQRPSASTPDLAGQQFATAILPEQRDVSFVLGSYDAHIRDAGTGAQTAAGIDNAHLRVSPVRNAYDTGFTLVSPDYTGKVSSTGSFSNTTGVLGDDGRNPQTRLQGNVSVANGAAAASYTFNHQIAPQLSADGTLNWSGGAVSPQPASVAP</sequence>
<evidence type="ECO:0000313" key="4">
    <source>
        <dbReference type="EMBL" id="EIJ34310.1"/>
    </source>
</evidence>
<dbReference type="AlphaFoldDB" id="A0A656HFX9"/>
<dbReference type="PANTHER" id="PTHR38731">
    <property type="entry name" value="LIPL45-RELATED LIPOPROTEIN-RELATED"/>
    <property type="match status" value="1"/>
</dbReference>
<evidence type="ECO:0000256" key="1">
    <source>
        <dbReference type="SAM" id="MobiDB-lite"/>
    </source>
</evidence>
<feature type="compositionally biased region" description="Polar residues" evidence="1">
    <location>
        <begin position="615"/>
        <end position="628"/>
    </location>
</feature>
<proteinExistence type="predicted"/>
<feature type="chain" id="PRO_5025065848" evidence="2">
    <location>
        <begin position="26"/>
        <end position="885"/>
    </location>
</feature>
<keyword evidence="2" id="KW-0732">Signal</keyword>
<evidence type="ECO:0000313" key="5">
    <source>
        <dbReference type="Proteomes" id="UP000005317"/>
    </source>
</evidence>
<protein>
    <submittedName>
        <fullName evidence="4">FecR protein</fullName>
    </submittedName>
</protein>
<feature type="signal peptide" evidence="2">
    <location>
        <begin position="1"/>
        <end position="25"/>
    </location>
</feature>
<dbReference type="EMBL" id="JH651384">
    <property type="protein sequence ID" value="EIJ34310.1"/>
    <property type="molecule type" value="Genomic_DNA"/>
</dbReference>
<dbReference type="Proteomes" id="UP000005317">
    <property type="component" value="Unassembled WGS sequence"/>
</dbReference>